<organism evidence="2 3">
    <name type="scientific">Montanilutibacter psychrotolerans</name>
    <dbReference type="NCBI Taxonomy" id="1327343"/>
    <lineage>
        <taxon>Bacteria</taxon>
        <taxon>Pseudomonadati</taxon>
        <taxon>Pseudomonadota</taxon>
        <taxon>Gammaproteobacteria</taxon>
        <taxon>Lysobacterales</taxon>
        <taxon>Lysobacteraceae</taxon>
        <taxon>Montanilutibacter</taxon>
    </lineage>
</organism>
<keyword evidence="1" id="KW-0732">Signal</keyword>
<dbReference type="Proteomes" id="UP000267049">
    <property type="component" value="Unassembled WGS sequence"/>
</dbReference>
<keyword evidence="3" id="KW-1185">Reference proteome</keyword>
<keyword evidence="2" id="KW-0547">Nucleotide-binding</keyword>
<feature type="signal peptide" evidence="1">
    <location>
        <begin position="1"/>
        <end position="20"/>
    </location>
</feature>
<dbReference type="GO" id="GO:0005524">
    <property type="term" value="F:ATP binding"/>
    <property type="evidence" value="ECO:0007669"/>
    <property type="project" value="UniProtKB-KW"/>
</dbReference>
<dbReference type="PROSITE" id="PS51257">
    <property type="entry name" value="PROKAR_LIPOPROTEIN"/>
    <property type="match status" value="1"/>
</dbReference>
<feature type="chain" id="PRO_5017943509" evidence="1">
    <location>
        <begin position="21"/>
        <end position="286"/>
    </location>
</feature>
<name>A0A3M8SN57_9GAMM</name>
<dbReference type="EMBL" id="RIBS01000010">
    <property type="protein sequence ID" value="RNF82085.1"/>
    <property type="molecule type" value="Genomic_DNA"/>
</dbReference>
<proteinExistence type="predicted"/>
<evidence type="ECO:0000313" key="3">
    <source>
        <dbReference type="Proteomes" id="UP000267049"/>
    </source>
</evidence>
<sequence>MRKADPAMLGLALIAATLLAGCAGRAPSGGPPKLEALWSTIGLANPESVVPDATGRFLYVSNVNGEGDARDGNGFIARVALDGRLLQREWATGLDAPKGLALVGNRLFVSDVTVLAEIDATTGRLVARHDAPGAGFLNDVVATPGAGILVSDSARSRIYAWRDGRMDVWLEHELLQSANGLLAQTDRLLVTTMRGRLLAVDWNTREIRTLAQGLADADGIAALDDGSFLVSEWPGRLFHVRADGTSSTLLDTRQEKRYWNDFLLRGDLLLVPNWEPGTLSAYRISQ</sequence>
<evidence type="ECO:0000313" key="2">
    <source>
        <dbReference type="EMBL" id="RNF82085.1"/>
    </source>
</evidence>
<dbReference type="SUPFAM" id="SSF63825">
    <property type="entry name" value="YWTD domain"/>
    <property type="match status" value="1"/>
</dbReference>
<comment type="caution">
    <text evidence="2">The sequence shown here is derived from an EMBL/GenBank/DDBJ whole genome shotgun (WGS) entry which is preliminary data.</text>
</comment>
<gene>
    <name evidence="2" type="ORF">EER27_15675</name>
</gene>
<keyword evidence="2" id="KW-0067">ATP-binding</keyword>
<reference evidence="2 3" key="1">
    <citation type="submission" date="2018-11" db="EMBL/GenBank/DDBJ databases">
        <title>Lysobacter cryohumiis sp. nov., isolated from soil in the Tianshan Mountains, Xinjiang, China.</title>
        <authorList>
            <person name="Luo Y."/>
            <person name="Sheng H."/>
        </authorList>
    </citation>
    <scope>NUCLEOTIDE SEQUENCE [LARGE SCALE GENOMIC DNA]</scope>
    <source>
        <strain evidence="2 3">ZS60</strain>
    </source>
</reference>
<dbReference type="AlphaFoldDB" id="A0A3M8SN57"/>
<accession>A0A3M8SN57</accession>
<dbReference type="Gene3D" id="2.130.10.10">
    <property type="entry name" value="YVTN repeat-like/Quinoprotein amine dehydrogenase"/>
    <property type="match status" value="1"/>
</dbReference>
<evidence type="ECO:0000256" key="1">
    <source>
        <dbReference type="SAM" id="SignalP"/>
    </source>
</evidence>
<protein>
    <submittedName>
        <fullName evidence="2">ATP-binding protein</fullName>
    </submittedName>
</protein>
<dbReference type="InterPro" id="IPR015943">
    <property type="entry name" value="WD40/YVTN_repeat-like_dom_sf"/>
</dbReference>